<name>A0A923I439_9FIRM</name>
<dbReference type="InterPro" id="IPR024232">
    <property type="entry name" value="SpoIIIAH"/>
</dbReference>
<evidence type="ECO:0000313" key="1">
    <source>
        <dbReference type="EMBL" id="MBC5579933.1"/>
    </source>
</evidence>
<reference evidence="1" key="1">
    <citation type="submission" date="2020-08" db="EMBL/GenBank/DDBJ databases">
        <title>Genome public.</title>
        <authorList>
            <person name="Liu C."/>
            <person name="Sun Q."/>
        </authorList>
    </citation>
    <scope>NUCLEOTIDE SEQUENCE</scope>
    <source>
        <strain evidence="1">BX8</strain>
    </source>
</reference>
<evidence type="ECO:0000313" key="2">
    <source>
        <dbReference type="Proteomes" id="UP000659630"/>
    </source>
</evidence>
<dbReference type="Proteomes" id="UP000659630">
    <property type="component" value="Unassembled WGS sequence"/>
</dbReference>
<dbReference type="AlphaFoldDB" id="A0A923I439"/>
<dbReference type="Gene3D" id="1.10.287.4300">
    <property type="entry name" value="Stage III sporulation protein AH-like"/>
    <property type="match status" value="1"/>
</dbReference>
<accession>A0A923I439</accession>
<organism evidence="1 2">
    <name type="scientific">Anaerofilum hominis</name>
    <dbReference type="NCBI Taxonomy" id="2763016"/>
    <lineage>
        <taxon>Bacteria</taxon>
        <taxon>Bacillati</taxon>
        <taxon>Bacillota</taxon>
        <taxon>Clostridia</taxon>
        <taxon>Eubacteriales</taxon>
        <taxon>Oscillospiraceae</taxon>
        <taxon>Anaerofilum</taxon>
    </lineage>
</organism>
<protein>
    <submittedName>
        <fullName evidence="1">SpoIIIAH-like family protein</fullName>
    </submittedName>
</protein>
<gene>
    <name evidence="1" type="ORF">H8S23_00255</name>
</gene>
<dbReference type="RefSeq" id="WP_186886313.1">
    <property type="nucleotide sequence ID" value="NZ_JACONZ010000001.1"/>
</dbReference>
<proteinExistence type="predicted"/>
<dbReference type="Pfam" id="PF12685">
    <property type="entry name" value="SpoIIIAH"/>
    <property type="match status" value="1"/>
</dbReference>
<sequence>MKSMLNRKKITLLTLVVALGVAVYLNWEYAKTGSADFGLTTGSSASTVQTAAQPNGDAGLEVQGEAESQPPAADKNYGDAQLVSLSTSGDSKYFDEARLTRSKTRDEALDTLQKSLKNSKLSDEEKKALTDQLSGIITSIAAEGEIENMVKAKGFVDCVAFLDGDKANITVKTKSDALTKSEVAQIRDIVIAKSDISAKNITVVEVK</sequence>
<keyword evidence="2" id="KW-1185">Reference proteome</keyword>
<dbReference type="InterPro" id="IPR038503">
    <property type="entry name" value="SpoIIIAH_sf"/>
</dbReference>
<comment type="caution">
    <text evidence="1">The sequence shown here is derived from an EMBL/GenBank/DDBJ whole genome shotgun (WGS) entry which is preliminary data.</text>
</comment>
<dbReference type="EMBL" id="JACONZ010000001">
    <property type="protein sequence ID" value="MBC5579933.1"/>
    <property type="molecule type" value="Genomic_DNA"/>
</dbReference>